<evidence type="ECO:0000313" key="2">
    <source>
        <dbReference type="Proteomes" id="UP001314170"/>
    </source>
</evidence>
<sequence length="93" mass="10360">MVDRALLEHNLRPPSLQLQKKNPSLEKEFDNITHGPHPALGESSDADVKCESVHAYGASMSTARAYMLSASVVPWTSSLRHSWKFKPTIIFTP</sequence>
<dbReference type="AlphaFoldDB" id="A0AAV1RT49"/>
<organism evidence="1 2">
    <name type="scientific">Dovyalis caffra</name>
    <dbReference type="NCBI Taxonomy" id="77055"/>
    <lineage>
        <taxon>Eukaryota</taxon>
        <taxon>Viridiplantae</taxon>
        <taxon>Streptophyta</taxon>
        <taxon>Embryophyta</taxon>
        <taxon>Tracheophyta</taxon>
        <taxon>Spermatophyta</taxon>
        <taxon>Magnoliopsida</taxon>
        <taxon>eudicotyledons</taxon>
        <taxon>Gunneridae</taxon>
        <taxon>Pentapetalae</taxon>
        <taxon>rosids</taxon>
        <taxon>fabids</taxon>
        <taxon>Malpighiales</taxon>
        <taxon>Salicaceae</taxon>
        <taxon>Flacourtieae</taxon>
        <taxon>Dovyalis</taxon>
    </lineage>
</organism>
<protein>
    <submittedName>
        <fullName evidence="1">Uncharacterized protein</fullName>
    </submittedName>
</protein>
<reference evidence="1 2" key="1">
    <citation type="submission" date="2024-01" db="EMBL/GenBank/DDBJ databases">
        <authorList>
            <person name="Waweru B."/>
        </authorList>
    </citation>
    <scope>NUCLEOTIDE SEQUENCE [LARGE SCALE GENOMIC DNA]</scope>
</reference>
<gene>
    <name evidence="1" type="ORF">DCAF_LOCUS14963</name>
</gene>
<comment type="caution">
    <text evidence="1">The sequence shown here is derived from an EMBL/GenBank/DDBJ whole genome shotgun (WGS) entry which is preliminary data.</text>
</comment>
<name>A0AAV1RT49_9ROSI</name>
<proteinExistence type="predicted"/>
<accession>A0AAV1RT49</accession>
<dbReference type="EMBL" id="CAWUPB010001159">
    <property type="protein sequence ID" value="CAK7339886.1"/>
    <property type="molecule type" value="Genomic_DNA"/>
</dbReference>
<evidence type="ECO:0000313" key="1">
    <source>
        <dbReference type="EMBL" id="CAK7339886.1"/>
    </source>
</evidence>
<keyword evidence="2" id="KW-1185">Reference proteome</keyword>
<dbReference type="Proteomes" id="UP001314170">
    <property type="component" value="Unassembled WGS sequence"/>
</dbReference>